<dbReference type="Proteomes" id="UP000516148">
    <property type="component" value="Chromosome"/>
</dbReference>
<dbReference type="InterPro" id="IPR002347">
    <property type="entry name" value="SDR_fam"/>
</dbReference>
<gene>
    <name evidence="1" type="ORF">H3Z74_08445</name>
</gene>
<dbReference type="PANTHER" id="PTHR43431:SF1">
    <property type="entry name" value="OS08G0476300 PROTEIN"/>
    <property type="match status" value="1"/>
</dbReference>
<protein>
    <submittedName>
        <fullName evidence="1">SDR family NAD(P)-dependent oxidoreductase</fullName>
    </submittedName>
</protein>
<accession>A0A7H0LNB3</accession>
<sequence length="71" mass="7343">MSNSIMIIGAGPGVGQAVARRFGREGWQIVLTGRSAGRLAALTAELTEDGITAHAVPALAADRCSQWALSH</sequence>
<dbReference type="Gene3D" id="3.40.50.720">
    <property type="entry name" value="NAD(P)-binding Rossmann-like Domain"/>
    <property type="match status" value="1"/>
</dbReference>
<proteinExistence type="predicted"/>
<dbReference type="KEGG" id="spap:H3Z74_08445"/>
<evidence type="ECO:0000313" key="2">
    <source>
        <dbReference type="Proteomes" id="UP000516148"/>
    </source>
</evidence>
<evidence type="ECO:0000313" key="1">
    <source>
        <dbReference type="EMBL" id="QNQ11166.1"/>
    </source>
</evidence>
<organism evidence="1 2">
    <name type="scientific">Sphingomonas alpina</name>
    <dbReference type="NCBI Taxonomy" id="653931"/>
    <lineage>
        <taxon>Bacteria</taxon>
        <taxon>Pseudomonadati</taxon>
        <taxon>Pseudomonadota</taxon>
        <taxon>Alphaproteobacteria</taxon>
        <taxon>Sphingomonadales</taxon>
        <taxon>Sphingomonadaceae</taxon>
        <taxon>Sphingomonas</taxon>
    </lineage>
</organism>
<dbReference type="SUPFAM" id="SSF51735">
    <property type="entry name" value="NAD(P)-binding Rossmann-fold domains"/>
    <property type="match status" value="1"/>
</dbReference>
<dbReference type="EMBL" id="CP061038">
    <property type="protein sequence ID" value="QNQ11166.1"/>
    <property type="molecule type" value="Genomic_DNA"/>
</dbReference>
<dbReference type="RefSeq" id="WP_187763452.1">
    <property type="nucleotide sequence ID" value="NZ_CP061038.1"/>
</dbReference>
<name>A0A7H0LNB3_9SPHN</name>
<dbReference type="AlphaFoldDB" id="A0A7H0LNB3"/>
<dbReference type="PANTHER" id="PTHR43431">
    <property type="entry name" value="OXIDOREDUCTASE, SHORT CHAIN DEHYDROGENASE/REDUCTASE FAMILY (AFU_ORTHOLOGUE AFUA_5G14000)"/>
    <property type="match status" value="1"/>
</dbReference>
<reference evidence="1 2" key="1">
    <citation type="submission" date="2020-09" db="EMBL/GenBank/DDBJ databases">
        <title>Sphingomonas sp., a new species isolated from pork steak.</title>
        <authorList>
            <person name="Heidler von Heilborn D."/>
        </authorList>
    </citation>
    <scope>NUCLEOTIDE SEQUENCE [LARGE SCALE GENOMIC DNA]</scope>
    <source>
        <strain evidence="2">S8-3T</strain>
    </source>
</reference>
<keyword evidence="2" id="KW-1185">Reference proteome</keyword>
<dbReference type="InterPro" id="IPR036291">
    <property type="entry name" value="NAD(P)-bd_dom_sf"/>
</dbReference>
<dbReference type="Pfam" id="PF00106">
    <property type="entry name" value="adh_short"/>
    <property type="match status" value="1"/>
</dbReference>